<sequence>MSLKVVALSNLLSSYDESLPGDKKKVEQEVQELLNKFKSISVSGDKKQHDVEGFLQKRAIEFDKSGISKTHLVFAPYKGEQVLVGYYAISNKALVFTKRQLSRYSVSVQKRIRRRSSNSGEDVNNHSISAFLIGQLGKNHTDEALKTKAVNGKILLTLAYDTILDAQMLAGGSYIWLEYENKDKLRNLYNDFGFSEVEDYTSPTGLKMAFMSIS</sequence>
<organism evidence="1 2">
    <name type="scientific">Salinicoccus sesuvii</name>
    <dbReference type="NCBI Taxonomy" id="868281"/>
    <lineage>
        <taxon>Bacteria</taxon>
        <taxon>Bacillati</taxon>
        <taxon>Bacillota</taxon>
        <taxon>Bacilli</taxon>
        <taxon>Bacillales</taxon>
        <taxon>Staphylococcaceae</taxon>
        <taxon>Salinicoccus</taxon>
    </lineage>
</organism>
<evidence type="ECO:0008006" key="3">
    <source>
        <dbReference type="Google" id="ProtNLM"/>
    </source>
</evidence>
<keyword evidence="2" id="KW-1185">Reference proteome</keyword>
<comment type="caution">
    <text evidence="1">The sequence shown here is derived from an EMBL/GenBank/DDBJ whole genome shotgun (WGS) entry which is preliminary data.</text>
</comment>
<evidence type="ECO:0000313" key="2">
    <source>
        <dbReference type="Proteomes" id="UP001595637"/>
    </source>
</evidence>
<dbReference type="EMBL" id="JBHRVQ010000001">
    <property type="protein sequence ID" value="MFC3389322.1"/>
    <property type="molecule type" value="Genomic_DNA"/>
</dbReference>
<protein>
    <recommendedName>
        <fullName evidence="3">Phage protein</fullName>
    </recommendedName>
</protein>
<dbReference type="RefSeq" id="WP_380656298.1">
    <property type="nucleotide sequence ID" value="NZ_JBHRVQ010000001.1"/>
</dbReference>
<dbReference type="Proteomes" id="UP001595637">
    <property type="component" value="Unassembled WGS sequence"/>
</dbReference>
<proteinExistence type="predicted"/>
<gene>
    <name evidence="1" type="ORF">ACFOEO_12095</name>
</gene>
<reference evidence="2" key="1">
    <citation type="journal article" date="2019" name="Int. J. Syst. Evol. Microbiol.">
        <title>The Global Catalogue of Microorganisms (GCM) 10K type strain sequencing project: providing services to taxonomists for standard genome sequencing and annotation.</title>
        <authorList>
            <consortium name="The Broad Institute Genomics Platform"/>
            <consortium name="The Broad Institute Genome Sequencing Center for Infectious Disease"/>
            <person name="Wu L."/>
            <person name="Ma J."/>
        </authorList>
    </citation>
    <scope>NUCLEOTIDE SEQUENCE [LARGE SCALE GENOMIC DNA]</scope>
    <source>
        <strain evidence="2">CCM 7756</strain>
    </source>
</reference>
<accession>A0ABV7N872</accession>
<evidence type="ECO:0000313" key="1">
    <source>
        <dbReference type="EMBL" id="MFC3389322.1"/>
    </source>
</evidence>
<dbReference type="Gene3D" id="3.40.630.30">
    <property type="match status" value="1"/>
</dbReference>
<name>A0ABV7N872_9STAP</name>